<dbReference type="PANTHER" id="PTHR30244:SF34">
    <property type="entry name" value="DTDP-4-AMINO-4,6-DIDEOXYGALACTOSE TRANSAMINASE"/>
    <property type="match status" value="1"/>
</dbReference>
<dbReference type="Gene3D" id="3.90.1150.10">
    <property type="entry name" value="Aspartate Aminotransferase, domain 1"/>
    <property type="match status" value="1"/>
</dbReference>
<dbReference type="Pfam" id="PF01041">
    <property type="entry name" value="DegT_DnrJ_EryC1"/>
    <property type="match status" value="1"/>
</dbReference>
<gene>
    <name evidence="6" type="ordered locus">HMU02370</name>
</gene>
<keyword evidence="7" id="KW-1185">Reference proteome</keyword>
<dbReference type="PANTHER" id="PTHR30244">
    <property type="entry name" value="TRANSAMINASE"/>
    <property type="match status" value="1"/>
</dbReference>
<dbReference type="EC" id="2.6.1.92" evidence="2"/>
<dbReference type="eggNOG" id="COG0399">
    <property type="taxonomic scope" value="Bacteria"/>
</dbReference>
<sequence>MYPYSTQLIQEDDVLAISEALRSPLLTQGNLTPAFERALCDFCHAKYALVFNSATSALYSAYKALGLEDSEVITTPISFVATSNMLLQVGARPVFCDVKEDGNIDEGKIIPLITPRTKAIVSIDFGGKSVEVDSLVQIAREYGLRFISDSSHAIGGYYKDSPIGGLADASIFSFHPLKPMTTLEGGALLTNDEEIYEYAKLIGSHGVVREELWHYDVVQNGFNFRMNEAQASLGISQLKKLPSFLQRREQIAVFYDGIFADNPYFTTLHQHHLYPSSNHLYPILLFPYLRAKKPQIFAALRDAGLGVQVHYRPIYQFSYYRKHYAGLSCPSAEEFYDAEISIPCHQKMSLGDADLVAQKIFEVFEKFS</sequence>
<dbReference type="NCBIfam" id="TIGR03588">
    <property type="entry name" value="PseC"/>
    <property type="match status" value="1"/>
</dbReference>
<dbReference type="PIRSF" id="PIRSF000390">
    <property type="entry name" value="PLP_StrS"/>
    <property type="match status" value="1"/>
</dbReference>
<dbReference type="InterPro" id="IPR000653">
    <property type="entry name" value="DegT/StrS_aminotransferase"/>
</dbReference>
<dbReference type="InterPro" id="IPR020026">
    <property type="entry name" value="PseC"/>
</dbReference>
<proteinExistence type="inferred from homology"/>
<feature type="modified residue" description="N6-(pyridoxal phosphate)lysine" evidence="4">
    <location>
        <position position="178"/>
    </location>
</feature>
<evidence type="ECO:0000256" key="3">
    <source>
        <dbReference type="PIRSR" id="PIRSR000390-1"/>
    </source>
</evidence>
<dbReference type="GO" id="GO:0030170">
    <property type="term" value="F:pyridoxal phosphate binding"/>
    <property type="evidence" value="ECO:0007669"/>
    <property type="project" value="TreeGrafter"/>
</dbReference>
<evidence type="ECO:0000313" key="7">
    <source>
        <dbReference type="Proteomes" id="UP000001522"/>
    </source>
</evidence>
<dbReference type="InterPro" id="IPR015424">
    <property type="entry name" value="PyrdxlP-dep_Trfase"/>
</dbReference>
<keyword evidence="6" id="KW-0808">Transferase</keyword>
<evidence type="ECO:0000256" key="2">
    <source>
        <dbReference type="NCBIfam" id="TIGR03588"/>
    </source>
</evidence>
<dbReference type="Proteomes" id="UP000001522">
    <property type="component" value="Chromosome"/>
</dbReference>
<dbReference type="KEGG" id="hms:HMU02370"/>
<reference evidence="6 7" key="1">
    <citation type="journal article" date="2010" name="BMC Genomics">
        <title>Comparative genomics and proteomics of Helicobacter mustelae, an ulcerogenic and carcinogenic gastric pathogen.</title>
        <authorList>
            <person name="O'Toole P.W."/>
            <person name="Snelling W.J."/>
            <person name="Canchaya C."/>
            <person name="Forde B.M."/>
            <person name="Hardie K.R."/>
            <person name="Josenhans C."/>
            <person name="Graham R.L.J."/>
            <person name="McMullan G."/>
            <person name="Parkhill J."/>
            <person name="Belda E."/>
            <person name="Bentley S.D."/>
        </authorList>
    </citation>
    <scope>NUCLEOTIDE SEQUENCE [LARGE SCALE GENOMIC DNA]</scope>
    <source>
        <strain evidence="7">ATCC 43772 / LMG 18044 / NCTC 12198 / 12198</strain>
    </source>
</reference>
<dbReference type="InterPro" id="IPR015422">
    <property type="entry name" value="PyrdxlP-dep_Trfase_small"/>
</dbReference>
<evidence type="ECO:0000313" key="6">
    <source>
        <dbReference type="EMBL" id="CBG39499.1"/>
    </source>
</evidence>
<dbReference type="HOGENOM" id="CLU_033332_0_3_7"/>
<dbReference type="InterPro" id="IPR015421">
    <property type="entry name" value="PyrdxlP-dep_Trfase_major"/>
</dbReference>
<dbReference type="AlphaFoldDB" id="D3UG78"/>
<dbReference type="RefSeq" id="WP_013022594.1">
    <property type="nucleotide sequence ID" value="NC_013949.1"/>
</dbReference>
<evidence type="ECO:0000256" key="4">
    <source>
        <dbReference type="PIRSR" id="PIRSR000390-2"/>
    </source>
</evidence>
<protein>
    <recommendedName>
        <fullName evidence="2">UDP-4-amino-4,6-dideoxy-N-acetyl-beta-L-altrosamine transaminase</fullName>
        <ecNumber evidence="2">2.6.1.92</ecNumber>
    </recommendedName>
</protein>
<keyword evidence="6" id="KW-0032">Aminotransferase</keyword>
<dbReference type="GO" id="GO:0000271">
    <property type="term" value="P:polysaccharide biosynthetic process"/>
    <property type="evidence" value="ECO:0007669"/>
    <property type="project" value="TreeGrafter"/>
</dbReference>
<comment type="similarity">
    <text evidence="1 5">Belongs to the DegT/DnrJ/EryC1 family.</text>
</comment>
<dbReference type="STRING" id="679897.HMU02370"/>
<evidence type="ECO:0000256" key="5">
    <source>
        <dbReference type="RuleBase" id="RU004508"/>
    </source>
</evidence>
<accession>D3UG78</accession>
<dbReference type="EMBL" id="FN555004">
    <property type="protein sequence ID" value="CBG39499.1"/>
    <property type="molecule type" value="Genomic_DNA"/>
</dbReference>
<dbReference type="CDD" id="cd00616">
    <property type="entry name" value="AHBA_syn"/>
    <property type="match status" value="1"/>
</dbReference>
<dbReference type="SUPFAM" id="SSF53383">
    <property type="entry name" value="PLP-dependent transferases"/>
    <property type="match status" value="1"/>
</dbReference>
<organism evidence="6 7">
    <name type="scientific">Helicobacter mustelae (strain ATCC 43772 / CCUG 25715 / CIP 103759 / LMG 18044 / NCTC 12198 / R85-136P)</name>
    <name type="common">Campylobacter mustelae</name>
    <dbReference type="NCBI Taxonomy" id="679897"/>
    <lineage>
        <taxon>Bacteria</taxon>
        <taxon>Pseudomonadati</taxon>
        <taxon>Campylobacterota</taxon>
        <taxon>Epsilonproteobacteria</taxon>
        <taxon>Campylobacterales</taxon>
        <taxon>Helicobacteraceae</taxon>
        <taxon>Helicobacter</taxon>
    </lineage>
</organism>
<feature type="active site" description="Proton acceptor" evidence="3">
    <location>
        <position position="178"/>
    </location>
</feature>
<evidence type="ECO:0000256" key="1">
    <source>
        <dbReference type="ARBA" id="ARBA00037999"/>
    </source>
</evidence>
<name>D3UG78_HELM1</name>
<keyword evidence="4 5" id="KW-0663">Pyridoxal phosphate</keyword>
<dbReference type="GO" id="GO:0008483">
    <property type="term" value="F:transaminase activity"/>
    <property type="evidence" value="ECO:0007669"/>
    <property type="project" value="UniProtKB-KW"/>
</dbReference>
<dbReference type="Gene3D" id="3.40.640.10">
    <property type="entry name" value="Type I PLP-dependent aspartate aminotransferase-like (Major domain)"/>
    <property type="match status" value="1"/>
</dbReference>